<dbReference type="OrthoDB" id="5585087at2759"/>
<reference evidence="7" key="1">
    <citation type="journal article" date="2021" name="Nat. Commun.">
        <title>Genetic determinants of endophytism in the Arabidopsis root mycobiome.</title>
        <authorList>
            <person name="Mesny F."/>
            <person name="Miyauchi S."/>
            <person name="Thiergart T."/>
            <person name="Pickel B."/>
            <person name="Atanasova L."/>
            <person name="Karlsson M."/>
            <person name="Huettel B."/>
            <person name="Barry K.W."/>
            <person name="Haridas S."/>
            <person name="Chen C."/>
            <person name="Bauer D."/>
            <person name="Andreopoulos W."/>
            <person name="Pangilinan J."/>
            <person name="LaButti K."/>
            <person name="Riley R."/>
            <person name="Lipzen A."/>
            <person name="Clum A."/>
            <person name="Drula E."/>
            <person name="Henrissat B."/>
            <person name="Kohler A."/>
            <person name="Grigoriev I.V."/>
            <person name="Martin F.M."/>
            <person name="Hacquard S."/>
        </authorList>
    </citation>
    <scope>NUCLEOTIDE SEQUENCE</scope>
    <source>
        <strain evidence="7">MPI-CAGE-CH-0243</strain>
    </source>
</reference>
<dbReference type="AlphaFoldDB" id="A0A9P9DNQ5"/>
<evidence type="ECO:0000256" key="3">
    <source>
        <dbReference type="ARBA" id="ARBA00022833"/>
    </source>
</evidence>
<keyword evidence="4" id="KW-0539">Nucleus</keyword>
<proteinExistence type="inferred from homology"/>
<evidence type="ECO:0000313" key="7">
    <source>
        <dbReference type="EMBL" id="KAH7122608.1"/>
    </source>
</evidence>
<dbReference type="GO" id="GO:0005665">
    <property type="term" value="C:RNA polymerase II, core complex"/>
    <property type="evidence" value="ECO:0007669"/>
    <property type="project" value="TreeGrafter"/>
</dbReference>
<feature type="compositionally biased region" description="Basic and acidic residues" evidence="6">
    <location>
        <begin position="21"/>
        <end position="47"/>
    </location>
</feature>
<organism evidence="7 8">
    <name type="scientific">Dendryphion nanum</name>
    <dbReference type="NCBI Taxonomy" id="256645"/>
    <lineage>
        <taxon>Eukaryota</taxon>
        <taxon>Fungi</taxon>
        <taxon>Dikarya</taxon>
        <taxon>Ascomycota</taxon>
        <taxon>Pezizomycotina</taxon>
        <taxon>Dothideomycetes</taxon>
        <taxon>Pleosporomycetidae</taxon>
        <taxon>Pleosporales</taxon>
        <taxon>Torulaceae</taxon>
        <taxon>Dendryphion</taxon>
    </lineage>
</organism>
<dbReference type="GO" id="GO:0006351">
    <property type="term" value="P:DNA-templated transcription"/>
    <property type="evidence" value="ECO:0007669"/>
    <property type="project" value="InterPro"/>
</dbReference>
<name>A0A9P9DNQ5_9PLEO</name>
<evidence type="ECO:0000256" key="2">
    <source>
        <dbReference type="ARBA" id="ARBA00022723"/>
    </source>
</evidence>
<keyword evidence="2" id="KW-0479">Metal-binding</keyword>
<evidence type="ECO:0000256" key="4">
    <source>
        <dbReference type="ARBA" id="ARBA00023242"/>
    </source>
</evidence>
<evidence type="ECO:0000256" key="6">
    <source>
        <dbReference type="SAM" id="MobiDB-lite"/>
    </source>
</evidence>
<keyword evidence="3" id="KW-0862">Zinc</keyword>
<feature type="compositionally biased region" description="Low complexity" evidence="6">
    <location>
        <begin position="123"/>
        <end position="133"/>
    </location>
</feature>
<dbReference type="Gene3D" id="2.20.28.30">
    <property type="entry name" value="RNA polymerase ii, chain L"/>
    <property type="match status" value="1"/>
</dbReference>
<evidence type="ECO:0000256" key="5">
    <source>
        <dbReference type="ARBA" id="ARBA00025770"/>
    </source>
</evidence>
<protein>
    <submittedName>
        <fullName evidence="7">Uncharacterized protein</fullName>
    </submittedName>
</protein>
<dbReference type="EMBL" id="JAGMWT010000009">
    <property type="protein sequence ID" value="KAH7122608.1"/>
    <property type="molecule type" value="Genomic_DNA"/>
</dbReference>
<dbReference type="InterPro" id="IPR006591">
    <property type="entry name" value="RNAP_P/RPABC4"/>
</dbReference>
<evidence type="ECO:0000256" key="1">
    <source>
        <dbReference type="ARBA" id="ARBA00004123"/>
    </source>
</evidence>
<dbReference type="Proteomes" id="UP000700596">
    <property type="component" value="Unassembled WGS sequence"/>
</dbReference>
<evidence type="ECO:0000313" key="8">
    <source>
        <dbReference type="Proteomes" id="UP000700596"/>
    </source>
</evidence>
<comment type="caution">
    <text evidence="7">The sequence shown here is derived from an EMBL/GenBank/DDBJ whole genome shotgun (WGS) entry which is preliminary data.</text>
</comment>
<sequence>MSYSPPDSPPSTTAESTSDESTEHNIEAEKEDSTVDTRKNETERDDYSPMIVDEEIATQPAPHSTLPLPPITTQNLDTNLDHDNDMETEILGALYRHNSLQEPRTPDAHANPDSNFDSESDSDSGTGTDTGSDADTNETRSHGSDTDSSDRDQGQARKISATAPIPASLTTTSVPSSSLLSVQPFPFPPPSINPGSQVQPQNLPTTFPFVPPPHDPLIPYTCGRCEKPNLIRTGYIWDDGIAVMKMRDPLRCHECGFRVLYKVRTGRMVQFDAR</sequence>
<dbReference type="InterPro" id="IPR039747">
    <property type="entry name" value="RPABC4"/>
</dbReference>
<dbReference type="GO" id="GO:0008270">
    <property type="term" value="F:zinc ion binding"/>
    <property type="evidence" value="ECO:0007669"/>
    <property type="project" value="InterPro"/>
</dbReference>
<feature type="region of interest" description="Disordered" evidence="6">
    <location>
        <begin position="1"/>
        <end position="173"/>
    </location>
</feature>
<dbReference type="InterPro" id="IPR029040">
    <property type="entry name" value="RPABC4/Spt4"/>
</dbReference>
<dbReference type="Pfam" id="PF03604">
    <property type="entry name" value="Zn_ribbon_RPAB4"/>
    <property type="match status" value="1"/>
</dbReference>
<dbReference type="GO" id="GO:0003677">
    <property type="term" value="F:DNA binding"/>
    <property type="evidence" value="ECO:0007669"/>
    <property type="project" value="InterPro"/>
</dbReference>
<gene>
    <name evidence="7" type="ORF">B0J11DRAFT_507582</name>
</gene>
<keyword evidence="8" id="KW-1185">Reference proteome</keyword>
<dbReference type="GO" id="GO:0003899">
    <property type="term" value="F:DNA-directed RNA polymerase activity"/>
    <property type="evidence" value="ECO:0007669"/>
    <property type="project" value="InterPro"/>
</dbReference>
<dbReference type="PANTHER" id="PTHR12056:SF2">
    <property type="entry name" value="GEO11084P1"/>
    <property type="match status" value="1"/>
</dbReference>
<dbReference type="GO" id="GO:0005666">
    <property type="term" value="C:RNA polymerase III complex"/>
    <property type="evidence" value="ECO:0007669"/>
    <property type="project" value="TreeGrafter"/>
</dbReference>
<feature type="compositionally biased region" description="Basic and acidic residues" evidence="6">
    <location>
        <begin position="137"/>
        <end position="155"/>
    </location>
</feature>
<dbReference type="GO" id="GO:0005736">
    <property type="term" value="C:RNA polymerase I complex"/>
    <property type="evidence" value="ECO:0007669"/>
    <property type="project" value="TreeGrafter"/>
</dbReference>
<dbReference type="SMART" id="SM00659">
    <property type="entry name" value="RPOLCX"/>
    <property type="match status" value="1"/>
</dbReference>
<accession>A0A9P9DNQ5</accession>
<comment type="subcellular location">
    <subcellularLocation>
        <location evidence="1">Nucleus</location>
    </subcellularLocation>
</comment>
<comment type="similarity">
    <text evidence="5">Belongs to the archaeal Rpo12/eukaryotic RPC10 RNA polymerase subunit family.</text>
</comment>
<dbReference type="SUPFAM" id="SSF63393">
    <property type="entry name" value="RNA polymerase subunits"/>
    <property type="match status" value="1"/>
</dbReference>
<dbReference type="PANTHER" id="PTHR12056">
    <property type="entry name" value="DNA-DIRECTED RNA POLYMERASES I, II, AND III"/>
    <property type="match status" value="1"/>
</dbReference>